<reference evidence="1" key="1">
    <citation type="submission" date="2020-08" db="EMBL/GenBank/DDBJ databases">
        <title>Multicomponent nature underlies the extraordinary mechanical properties of spider dragline silk.</title>
        <authorList>
            <person name="Kono N."/>
            <person name="Nakamura H."/>
            <person name="Mori M."/>
            <person name="Yoshida Y."/>
            <person name="Ohtoshi R."/>
            <person name="Malay A.D."/>
            <person name="Moran D.A.P."/>
            <person name="Tomita M."/>
            <person name="Numata K."/>
            <person name="Arakawa K."/>
        </authorList>
    </citation>
    <scope>NUCLEOTIDE SEQUENCE</scope>
</reference>
<dbReference type="OrthoDB" id="10478144at2759"/>
<proteinExistence type="predicted"/>
<keyword evidence="2" id="KW-1185">Reference proteome</keyword>
<organism evidence="1 2">
    <name type="scientific">Nephila pilipes</name>
    <name type="common">Giant wood spider</name>
    <name type="synonym">Nephila maculata</name>
    <dbReference type="NCBI Taxonomy" id="299642"/>
    <lineage>
        <taxon>Eukaryota</taxon>
        <taxon>Metazoa</taxon>
        <taxon>Ecdysozoa</taxon>
        <taxon>Arthropoda</taxon>
        <taxon>Chelicerata</taxon>
        <taxon>Arachnida</taxon>
        <taxon>Araneae</taxon>
        <taxon>Araneomorphae</taxon>
        <taxon>Entelegynae</taxon>
        <taxon>Araneoidea</taxon>
        <taxon>Nephilidae</taxon>
        <taxon>Nephila</taxon>
    </lineage>
</organism>
<dbReference type="EMBL" id="BMAW01022663">
    <property type="protein sequence ID" value="GFT78903.1"/>
    <property type="molecule type" value="Genomic_DNA"/>
</dbReference>
<gene>
    <name evidence="1" type="ORF">NPIL_564551</name>
</gene>
<accession>A0A8X6PPS7</accession>
<evidence type="ECO:0000313" key="1">
    <source>
        <dbReference type="EMBL" id="GFT78903.1"/>
    </source>
</evidence>
<name>A0A8X6PPS7_NEPPI</name>
<sequence>MKDISFISRRLRRGPPFSENIARVLRYNSSLAPEEGAFQASSEAWRVTADVDFPIEASARQHPFDVTGASLASITDRCILEWLTDWFE</sequence>
<dbReference type="AlphaFoldDB" id="A0A8X6PPS7"/>
<evidence type="ECO:0000313" key="2">
    <source>
        <dbReference type="Proteomes" id="UP000887013"/>
    </source>
</evidence>
<protein>
    <submittedName>
        <fullName evidence="1">Uncharacterized protein</fullName>
    </submittedName>
</protein>
<comment type="caution">
    <text evidence="1">The sequence shown here is derived from an EMBL/GenBank/DDBJ whole genome shotgun (WGS) entry which is preliminary data.</text>
</comment>
<dbReference type="Proteomes" id="UP000887013">
    <property type="component" value="Unassembled WGS sequence"/>
</dbReference>